<sequence>MKITRYGLTVISILFFVSISSTDVLAQFPYERLETEGGDLRLSISNYGIIGKADVRNNPQSGASMRYPANTGTEHLFEAGIWVGAYLNGQMNLSSAAITDGGGYQTGASGFEFTASAPLLERGNETGTGISDHDIIAEYTDRNIIVPGTTIPIQNHTQPIGADVRMESYNWGFPFTENFSVIKYTITNNSHLYDNVQGGTWDSVYVGMYADLIVRDVNNTQDQGTAFFNKGGIGYLDSLYTTYAFDAGSNDNPSLNSYGAISLLGSIYRDEFFHPLNEELEERGYTPPLVGPSYWKFSQGTGIFRGPENDLDRYERMASQFDFDANQGGSTAREALRTDGQDANGNYISMISIGPYPEVAPGESFDVYFVFTAALKPDQFQGLAGKEVDTPESRTNLVSSINSALRVIQGNDRNNNNQLDPGEDTNETGTLDRFIFPTPPDNPTVRLELNAGEVTLYWDRKAENSIDPVTSEQDFEGYKIYRSDLGDDLNPNPRVIREFDTPGNDIGFNTGFDEVRLEEPVTFEGDSTEYWYKYEVTGLLSGWQYQFSVTSFDYGSEVFELEPLETSPNVNAVRVFPGTSPNQDFDSNDKEHKVGVYPNPYRVNAAWDGAGELNRKMMFYNLPSKAEIRIYTLAGDIVAELEHNSDTYRGDIDWFENRSGERRVFSGGEHAWDILSESNQTLRSGLYLYTVKDMNGGSVQTGKFVIIK</sequence>
<dbReference type="InterPro" id="IPR013783">
    <property type="entry name" value="Ig-like_fold"/>
</dbReference>
<protein>
    <submittedName>
        <fullName evidence="1">Uncharacterized protein</fullName>
    </submittedName>
</protein>
<evidence type="ECO:0000313" key="1">
    <source>
        <dbReference type="EMBL" id="SMO83951.1"/>
    </source>
</evidence>
<accession>A0A521EKE8</accession>
<proteinExistence type="predicted"/>
<dbReference type="SUPFAM" id="SSF49265">
    <property type="entry name" value="Fibronectin type III"/>
    <property type="match status" value="1"/>
</dbReference>
<name>A0A521EKE8_9BACT</name>
<evidence type="ECO:0000313" key="2">
    <source>
        <dbReference type="Proteomes" id="UP000317557"/>
    </source>
</evidence>
<reference evidence="1 2" key="1">
    <citation type="submission" date="2017-05" db="EMBL/GenBank/DDBJ databases">
        <authorList>
            <person name="Varghese N."/>
            <person name="Submissions S."/>
        </authorList>
    </citation>
    <scope>NUCLEOTIDE SEQUENCE [LARGE SCALE GENOMIC DNA]</scope>
    <source>
        <strain evidence="1 2">DSM 21985</strain>
    </source>
</reference>
<dbReference type="Gene3D" id="2.60.40.10">
    <property type="entry name" value="Immunoglobulins"/>
    <property type="match status" value="1"/>
</dbReference>
<dbReference type="RefSeq" id="WP_142455232.1">
    <property type="nucleotide sequence ID" value="NZ_FXTP01000012.1"/>
</dbReference>
<keyword evidence="2" id="KW-1185">Reference proteome</keyword>
<gene>
    <name evidence="1" type="ORF">SAMN06265219_11281</name>
</gene>
<dbReference type="EMBL" id="FXTP01000012">
    <property type="protein sequence ID" value="SMO83951.1"/>
    <property type="molecule type" value="Genomic_DNA"/>
</dbReference>
<dbReference type="OrthoDB" id="9804605at2"/>
<organism evidence="1 2">
    <name type="scientific">Gracilimonas mengyeensis</name>
    <dbReference type="NCBI Taxonomy" id="1302730"/>
    <lineage>
        <taxon>Bacteria</taxon>
        <taxon>Pseudomonadati</taxon>
        <taxon>Balneolota</taxon>
        <taxon>Balneolia</taxon>
        <taxon>Balneolales</taxon>
        <taxon>Balneolaceae</taxon>
        <taxon>Gracilimonas</taxon>
    </lineage>
</organism>
<dbReference type="InterPro" id="IPR036116">
    <property type="entry name" value="FN3_sf"/>
</dbReference>
<dbReference type="Proteomes" id="UP000317557">
    <property type="component" value="Unassembled WGS sequence"/>
</dbReference>
<dbReference type="AlphaFoldDB" id="A0A521EKE8"/>